<dbReference type="GO" id="GO:0001510">
    <property type="term" value="P:RNA methylation"/>
    <property type="evidence" value="ECO:0007669"/>
    <property type="project" value="InterPro"/>
</dbReference>
<comment type="caution">
    <text evidence="5">Lacks conserved residue(s) required for the propagation of feature annotation.</text>
</comment>
<dbReference type="CDD" id="cd02440">
    <property type="entry name" value="AdoMet_MTases"/>
    <property type="match status" value="1"/>
</dbReference>
<evidence type="ECO:0000256" key="4">
    <source>
        <dbReference type="ARBA" id="ARBA00022884"/>
    </source>
</evidence>
<keyword evidence="1 5" id="KW-0489">Methyltransferase</keyword>
<dbReference type="KEGG" id="rli:RLO149_c018380"/>
<feature type="binding site" evidence="5">
    <location>
        <position position="247"/>
    </location>
    <ligand>
        <name>S-adenosyl-L-methionine</name>
        <dbReference type="ChEBI" id="CHEBI:59789"/>
    </ligand>
</feature>
<dbReference type="PANTHER" id="PTHR22807:SF53">
    <property type="entry name" value="RIBOSOMAL RNA SMALL SUBUNIT METHYLTRANSFERASE B-RELATED"/>
    <property type="match status" value="1"/>
</dbReference>
<evidence type="ECO:0000256" key="1">
    <source>
        <dbReference type="ARBA" id="ARBA00022603"/>
    </source>
</evidence>
<dbReference type="PANTHER" id="PTHR22807">
    <property type="entry name" value="NOP2 YEAST -RELATED NOL1/NOP2/FMU SUN DOMAIN-CONTAINING"/>
    <property type="match status" value="1"/>
</dbReference>
<feature type="binding site" evidence="5">
    <location>
        <position position="287"/>
    </location>
    <ligand>
        <name>S-adenosyl-L-methionine</name>
        <dbReference type="ChEBI" id="CHEBI:59789"/>
    </ligand>
</feature>
<reference evidence="7 8" key="1">
    <citation type="journal article" date="2011" name="BMC Genomics">
        <title>Comparative genome analysis and genome-guided physiological analysis of Roseobacter litoralis.</title>
        <authorList>
            <person name="Kalhoefer D."/>
            <person name="Thole S."/>
            <person name="Voget S."/>
            <person name="Lehmann R."/>
            <person name="Liesegang H."/>
            <person name="Wollher A."/>
            <person name="Daniel R."/>
            <person name="Simon M."/>
            <person name="Brinkhoff T."/>
        </authorList>
    </citation>
    <scope>NUCLEOTIDE SEQUENCE [LARGE SCALE GENOMIC DNA]</scope>
    <source>
        <strain evidence="8">ATCC 49566 / DSM 6996 / JCM 21268 / NBRC 15278 / OCh 149</strain>
    </source>
</reference>
<dbReference type="AlphaFoldDB" id="F7ZJJ6"/>
<dbReference type="Gene3D" id="3.30.70.1170">
    <property type="entry name" value="Sun protein, domain 3"/>
    <property type="match status" value="1"/>
</dbReference>
<dbReference type="InterPro" id="IPR023267">
    <property type="entry name" value="RCMT"/>
</dbReference>
<evidence type="ECO:0000313" key="7">
    <source>
        <dbReference type="EMBL" id="AEI93827.1"/>
    </source>
</evidence>
<keyword evidence="2 5" id="KW-0808">Transferase</keyword>
<dbReference type="STRING" id="391595.RLO149_c018380"/>
<dbReference type="EMBL" id="CP002623">
    <property type="protein sequence ID" value="AEI93827.1"/>
    <property type="molecule type" value="Genomic_DNA"/>
</dbReference>
<dbReference type="PRINTS" id="PR02008">
    <property type="entry name" value="RCMTFAMILY"/>
</dbReference>
<dbReference type="Proteomes" id="UP000001353">
    <property type="component" value="Chromosome"/>
</dbReference>
<organism evidence="7 8">
    <name type="scientific">Roseobacter litoralis (strain ATCC 49566 / DSM 6996 / JCM 21268 / NBRC 15278 / OCh 149)</name>
    <dbReference type="NCBI Taxonomy" id="391595"/>
    <lineage>
        <taxon>Bacteria</taxon>
        <taxon>Pseudomonadati</taxon>
        <taxon>Pseudomonadota</taxon>
        <taxon>Alphaproteobacteria</taxon>
        <taxon>Rhodobacterales</taxon>
        <taxon>Roseobacteraceae</taxon>
        <taxon>Roseobacter</taxon>
    </lineage>
</organism>
<evidence type="ECO:0000256" key="2">
    <source>
        <dbReference type="ARBA" id="ARBA00022679"/>
    </source>
</evidence>
<accession>F7ZJJ6</accession>
<dbReference type="RefSeq" id="WP_013961755.1">
    <property type="nucleotide sequence ID" value="NC_015730.1"/>
</dbReference>
<name>F7ZJJ6_ROSLO</name>
<dbReference type="InterPro" id="IPR054728">
    <property type="entry name" value="RsmB-like_ferredoxin"/>
</dbReference>
<dbReference type="SUPFAM" id="SSF53335">
    <property type="entry name" value="S-adenosyl-L-methionine-dependent methyltransferases"/>
    <property type="match status" value="1"/>
</dbReference>
<sequence>MTPAARIAAAIEILDAVSQGRAAEQALTRWARQSRFAGSKDRAAVRDHVFDVLRLKDTVAALGGGVSGRALMLGLLRYNGLDPSEFFNAQGYAPDPLSDEEQSRGTDRDTACALWNLPEWLVPEFERSLGAEAGAVAAALTHRGPVSLRVNLKEADVATAMQNLQSDGVVTTANPVAQTALTVIEGARRVRNTTAYLTGQVELQDAASQAVIDALPQALTCLDYCAGGGGKALAMAAQPNRRVYAHDSDPARMRDLSPRAERAGVGIQELSTDQLRTHMPFDLVLCDAPCSGSGAWRRSPEAKWSFTAARLEELQAIQQDILQQAAVLLSENGWLIYATCSVLKAENEDQVETFLSRNPDWQCRYQRRWPLSENCDGFYTAHLTRG</sequence>
<dbReference type="Gene3D" id="3.40.50.150">
    <property type="entry name" value="Vaccinia Virus protein VP39"/>
    <property type="match status" value="1"/>
</dbReference>
<dbReference type="GO" id="GO:0008173">
    <property type="term" value="F:RNA methyltransferase activity"/>
    <property type="evidence" value="ECO:0007669"/>
    <property type="project" value="InterPro"/>
</dbReference>
<comment type="similarity">
    <text evidence="5">Belongs to the class I-like SAM-binding methyltransferase superfamily. RsmB/NOP family.</text>
</comment>
<dbReference type="eggNOG" id="COG0144">
    <property type="taxonomic scope" value="Bacteria"/>
</dbReference>
<dbReference type="Pfam" id="PF01189">
    <property type="entry name" value="Methyltr_RsmB-F"/>
    <property type="match status" value="1"/>
</dbReference>
<dbReference type="InterPro" id="IPR049560">
    <property type="entry name" value="MeTrfase_RsmB-F_NOP2_cat"/>
</dbReference>
<keyword evidence="4 5" id="KW-0694">RNA-binding</keyword>
<dbReference type="HOGENOM" id="CLU_005316_0_2_5"/>
<gene>
    <name evidence="7" type="ordered locus">RLO149_c018380</name>
</gene>
<dbReference type="InterPro" id="IPR001678">
    <property type="entry name" value="MeTrfase_RsmB-F_NOP2_dom"/>
</dbReference>
<evidence type="ECO:0000259" key="6">
    <source>
        <dbReference type="PROSITE" id="PS51686"/>
    </source>
</evidence>
<feature type="domain" description="SAM-dependent MTase RsmB/NOP-type" evidence="6">
    <location>
        <begin position="136"/>
        <end position="386"/>
    </location>
</feature>
<evidence type="ECO:0000313" key="8">
    <source>
        <dbReference type="Proteomes" id="UP000001353"/>
    </source>
</evidence>
<dbReference type="InterPro" id="IPR029063">
    <property type="entry name" value="SAM-dependent_MTases_sf"/>
</dbReference>
<evidence type="ECO:0000256" key="3">
    <source>
        <dbReference type="ARBA" id="ARBA00022691"/>
    </source>
</evidence>
<protein>
    <submittedName>
        <fullName evidence="7">NOL1/NOP2/sun family-like protein</fullName>
    </submittedName>
</protein>
<evidence type="ECO:0000256" key="5">
    <source>
        <dbReference type="PROSITE-ProRule" id="PRU01023"/>
    </source>
</evidence>
<dbReference type="Pfam" id="PF22458">
    <property type="entry name" value="RsmF-B_ferredox"/>
    <property type="match status" value="1"/>
</dbReference>
<feature type="active site" description="Nucleophile" evidence="5">
    <location>
        <position position="340"/>
    </location>
</feature>
<dbReference type="PROSITE" id="PS51686">
    <property type="entry name" value="SAM_MT_RSMB_NOP"/>
    <property type="match status" value="1"/>
</dbReference>
<keyword evidence="3 5" id="KW-0949">S-adenosyl-L-methionine</keyword>
<proteinExistence type="inferred from homology"/>
<keyword evidence="8" id="KW-1185">Reference proteome</keyword>
<dbReference type="OrthoDB" id="9810297at2"/>
<dbReference type="GO" id="GO:0003723">
    <property type="term" value="F:RNA binding"/>
    <property type="evidence" value="ECO:0007669"/>
    <property type="project" value="UniProtKB-UniRule"/>
</dbReference>